<organism evidence="2 3">
    <name type="scientific">Leptospira kobayashii</name>
    <dbReference type="NCBI Taxonomy" id="1917830"/>
    <lineage>
        <taxon>Bacteria</taxon>
        <taxon>Pseudomonadati</taxon>
        <taxon>Spirochaetota</taxon>
        <taxon>Spirochaetia</taxon>
        <taxon>Leptospirales</taxon>
        <taxon>Leptospiraceae</taxon>
        <taxon>Leptospira</taxon>
    </lineage>
</organism>
<evidence type="ECO:0000313" key="2">
    <source>
        <dbReference type="EMBL" id="BDA79523.1"/>
    </source>
</evidence>
<protein>
    <submittedName>
        <fullName evidence="2">Uncharacterized protein</fullName>
    </submittedName>
</protein>
<feature type="transmembrane region" description="Helical" evidence="1">
    <location>
        <begin position="83"/>
        <end position="104"/>
    </location>
</feature>
<keyword evidence="1" id="KW-1133">Transmembrane helix</keyword>
<keyword evidence="1" id="KW-0812">Transmembrane</keyword>
<dbReference type="Proteomes" id="UP000245263">
    <property type="component" value="Chromosome 1"/>
</dbReference>
<accession>A0ABN6KER7</accession>
<dbReference type="EMBL" id="AP025028">
    <property type="protein sequence ID" value="BDA79523.1"/>
    <property type="molecule type" value="Genomic_DNA"/>
</dbReference>
<keyword evidence="3" id="KW-1185">Reference proteome</keyword>
<evidence type="ECO:0000313" key="3">
    <source>
        <dbReference type="Proteomes" id="UP000245263"/>
    </source>
</evidence>
<keyword evidence="1" id="KW-0472">Membrane</keyword>
<name>A0ABN6KER7_9LEPT</name>
<feature type="transmembrane region" description="Helical" evidence="1">
    <location>
        <begin position="51"/>
        <end position="71"/>
    </location>
</feature>
<reference evidence="2 3" key="1">
    <citation type="submission" date="2021-08" db="EMBL/GenBank/DDBJ databases">
        <title>Complete genome sequence of Leptospira kobayashii strain E30.</title>
        <authorList>
            <person name="Nakao R."/>
            <person name="Nakamura S."/>
            <person name="Masuzawa T."/>
            <person name="Koizumi N."/>
        </authorList>
    </citation>
    <scope>NUCLEOTIDE SEQUENCE [LARGE SCALE GENOMIC DNA]</scope>
    <source>
        <strain evidence="2 3">E30</strain>
    </source>
</reference>
<proteinExistence type="predicted"/>
<dbReference type="RefSeq" id="WP_109019080.1">
    <property type="nucleotide sequence ID" value="NZ_AP025028.1"/>
</dbReference>
<evidence type="ECO:0000256" key="1">
    <source>
        <dbReference type="SAM" id="Phobius"/>
    </source>
</evidence>
<feature type="transmembrane region" description="Helical" evidence="1">
    <location>
        <begin position="20"/>
        <end position="39"/>
    </location>
</feature>
<sequence length="108" mass="12153">MLISDSSSFLEILVINTKAWFFTILTFGGFGILSLIQIIPKILTMGLFSRYHYSAEILAILTGITGIPLGVKSIFLGEKNRIYLKLFILMESISYTLLVLAAWLETHH</sequence>
<gene>
    <name evidence="2" type="ORF">LPTSP3_g24530</name>
</gene>